<evidence type="ECO:0000256" key="5">
    <source>
        <dbReference type="ARBA" id="ARBA00023002"/>
    </source>
</evidence>
<evidence type="ECO:0000313" key="7">
    <source>
        <dbReference type="EMBL" id="MPL63314.1"/>
    </source>
</evidence>
<organism evidence="7">
    <name type="scientific">bioreactor metagenome</name>
    <dbReference type="NCBI Taxonomy" id="1076179"/>
    <lineage>
        <taxon>unclassified sequences</taxon>
        <taxon>metagenomes</taxon>
        <taxon>ecological metagenomes</taxon>
    </lineage>
</organism>
<dbReference type="GO" id="GO:0052873">
    <property type="term" value="F:FMN reductase (NADPH) activity"/>
    <property type="evidence" value="ECO:0007669"/>
    <property type="project" value="UniProtKB-EC"/>
</dbReference>
<protein>
    <submittedName>
        <fullName evidence="7">FMN reductase (NADPH)</fullName>
        <ecNumber evidence="7">1.5.1.38</ecNumber>
    </submittedName>
</protein>
<dbReference type="CDD" id="cd02136">
    <property type="entry name" value="PnbA_NfnB-like"/>
    <property type="match status" value="1"/>
</dbReference>
<dbReference type="InterPro" id="IPR029479">
    <property type="entry name" value="Nitroreductase"/>
</dbReference>
<name>A0A644T917_9ZZZZ</name>
<gene>
    <name evidence="7" type="primary">nfrA1_2</name>
    <name evidence="7" type="ORF">SDC9_08936</name>
</gene>
<evidence type="ECO:0000256" key="4">
    <source>
        <dbReference type="ARBA" id="ARBA00022643"/>
    </source>
</evidence>
<dbReference type="EMBL" id="VSSQ01000021">
    <property type="protein sequence ID" value="MPL63314.1"/>
    <property type="molecule type" value="Genomic_DNA"/>
</dbReference>
<dbReference type="InterPro" id="IPR000415">
    <property type="entry name" value="Nitroreductase-like"/>
</dbReference>
<dbReference type="Gene3D" id="3.40.109.10">
    <property type="entry name" value="NADH Oxidase"/>
    <property type="match status" value="1"/>
</dbReference>
<dbReference type="EC" id="1.5.1.38" evidence="7"/>
<dbReference type="Pfam" id="PF00881">
    <property type="entry name" value="Nitroreductase"/>
    <property type="match status" value="1"/>
</dbReference>
<evidence type="ECO:0000256" key="2">
    <source>
        <dbReference type="ARBA" id="ARBA00007118"/>
    </source>
</evidence>
<comment type="caution">
    <text evidence="7">The sequence shown here is derived from an EMBL/GenBank/DDBJ whole genome shotgun (WGS) entry which is preliminary data.</text>
</comment>
<dbReference type="AlphaFoldDB" id="A0A644T917"/>
<comment type="similarity">
    <text evidence="2">Belongs to the nitroreductase family.</text>
</comment>
<comment type="cofactor">
    <cofactor evidence="1">
        <name>FMN</name>
        <dbReference type="ChEBI" id="CHEBI:58210"/>
    </cofactor>
</comment>
<evidence type="ECO:0000256" key="1">
    <source>
        <dbReference type="ARBA" id="ARBA00001917"/>
    </source>
</evidence>
<evidence type="ECO:0000259" key="6">
    <source>
        <dbReference type="Pfam" id="PF00881"/>
    </source>
</evidence>
<keyword evidence="4" id="KW-0288">FMN</keyword>
<keyword evidence="5 7" id="KW-0560">Oxidoreductase</keyword>
<dbReference type="PANTHER" id="PTHR43673:SF2">
    <property type="entry name" value="NITROREDUCTASE"/>
    <property type="match status" value="1"/>
</dbReference>
<feature type="domain" description="Nitroreductase" evidence="6">
    <location>
        <begin position="7"/>
        <end position="167"/>
    </location>
</feature>
<accession>A0A644T917</accession>
<proteinExistence type="inferred from homology"/>
<reference evidence="7" key="1">
    <citation type="submission" date="2019-08" db="EMBL/GenBank/DDBJ databases">
        <authorList>
            <person name="Kucharzyk K."/>
            <person name="Murdoch R.W."/>
            <person name="Higgins S."/>
            <person name="Loffler F."/>
        </authorList>
    </citation>
    <scope>NUCLEOTIDE SEQUENCE</scope>
</reference>
<sequence length="186" mass="20762">MNLTEAIKGRRSVRRYTEQQLDKNIVDKLLNAAIQAPTATNAQPWAFSVVQNPKLLKQFSDAAKKQLLEVAEQNPQLEKYRPALSKPAFNIFYNAQTLIVIYGKSDTPHPIEDCSMAAQNLMLTAHSLGLGTCWIGFALPFLSLPETKRLLNIPADYIPVAPLIIGYPDGTMPLIEKSPPKIFSWQ</sequence>
<evidence type="ECO:0000256" key="3">
    <source>
        <dbReference type="ARBA" id="ARBA00022630"/>
    </source>
</evidence>
<keyword evidence="3" id="KW-0285">Flavoprotein</keyword>
<dbReference type="SUPFAM" id="SSF55469">
    <property type="entry name" value="FMN-dependent nitroreductase-like"/>
    <property type="match status" value="1"/>
</dbReference>
<dbReference type="PANTHER" id="PTHR43673">
    <property type="entry name" value="NAD(P)H NITROREDUCTASE YDGI-RELATED"/>
    <property type="match status" value="1"/>
</dbReference>